<evidence type="ECO:0000313" key="2">
    <source>
        <dbReference type="EMBL" id="AUB82193.1"/>
    </source>
</evidence>
<dbReference type="InterPro" id="IPR011748">
    <property type="entry name" value="Unchr_phage_tail-like"/>
</dbReference>
<dbReference type="EMBL" id="CP020370">
    <property type="protein sequence ID" value="AUB82193.1"/>
    <property type="molecule type" value="Genomic_DNA"/>
</dbReference>
<proteinExistence type="predicted"/>
<accession>A0A2K8U9F1</accession>
<dbReference type="NCBIfam" id="TIGR02242">
    <property type="entry name" value="tail_TIGR02242"/>
    <property type="match status" value="1"/>
</dbReference>
<organism evidence="2 3">
    <name type="scientific">Candidatus Thiodictyon syntrophicum</name>
    <dbReference type="NCBI Taxonomy" id="1166950"/>
    <lineage>
        <taxon>Bacteria</taxon>
        <taxon>Pseudomonadati</taxon>
        <taxon>Pseudomonadota</taxon>
        <taxon>Gammaproteobacteria</taxon>
        <taxon>Chromatiales</taxon>
        <taxon>Chromatiaceae</taxon>
        <taxon>Thiodictyon</taxon>
    </lineage>
</organism>
<dbReference type="RefSeq" id="WP_100919933.1">
    <property type="nucleotide sequence ID" value="NZ_CP020370.1"/>
</dbReference>
<gene>
    <name evidence="2" type="ORF">THSYN_15380</name>
</gene>
<dbReference type="Pfam" id="PF09684">
    <property type="entry name" value="Tail_P2_I"/>
    <property type="match status" value="1"/>
</dbReference>
<dbReference type="InterPro" id="IPR011042">
    <property type="entry name" value="6-blade_b-propeller_TolB-like"/>
</dbReference>
<dbReference type="Gene3D" id="2.120.10.30">
    <property type="entry name" value="TolB, C-terminal domain"/>
    <property type="match status" value="1"/>
</dbReference>
<dbReference type="Proteomes" id="UP000232638">
    <property type="component" value="Chromosome"/>
</dbReference>
<keyword evidence="3" id="KW-1185">Reference proteome</keyword>
<evidence type="ECO:0000313" key="3">
    <source>
        <dbReference type="Proteomes" id="UP000232638"/>
    </source>
</evidence>
<sequence>MAILPAAAALDPGFALVRGADQWVRASFADCALVAGAVQLAWEDVPEGGQVPGAAPPRGAGLAFDGQCRLYHSRPDAGSVERLPWAAQDALRPAQPGPAPTPLFAAVAQTFGDFAPRQAALPLAAPRGLAVDAEDRLFIAAHGSRTLLVLEGQGERRGRRILRRAVFPGRPLDLATDPSGQGREVLVVTESPLALYRMTARGTPRPLELPAGVQAPARLAVSPAGACVLLSAAGSAAARVLELAAPQRDRAVPWATDIAFYSPTATVHGDQNPDPGAAGGDEGAVLAVARRPGELFLRLRLTAVGLEELPGLAAPGYDGLGIVATPDQRIAFWSARGLRYAVAARRTYRRTGQVVGFRLDSGDFQTQWGRLFVDACIPRETDLRVYCIAADELPEVPLVPRLAPVNLRDPGAPPAPPHDTLSPPLPAQAWVPDPGTAASRLHRRAEGLELPWARRAPNDAFATYETPTTDRRGRYLWVILELAGNGRNSPRVRALRAGYPAHDLLQRLPRVLGADADAERFLGRFLAPLAGLTGDLDARARLRHALLDPRSAPDEALPWLADFFGLVLDERWSAAVRRALIAEVMELFRYRGTLRGLKRFLRIVTGVEPIIIERYRMRGGAVIGEPTARGSRAVLGAGMRVGGQVGTSAQTPLGAGSAADAFETHAHRFTVMLPALLSEETLALAARVLEVHRPAHTLYDLCTVTAGSRVGRGLHVGLSAVIGRGSGWEPLRIGSSTLGRGGLLGRPAPGTRTDGARVGLDTRVG</sequence>
<dbReference type="KEGG" id="tsy:THSYN_15380"/>
<reference evidence="2 3" key="1">
    <citation type="submission" date="2017-03" db="EMBL/GenBank/DDBJ databases">
        <title>Complete genome sequence of Candidatus 'Thiodictyon syntrophicum' sp. nov. strain Cad16T, a photolithoautotroph purple sulfur bacterium isolated from an alpine meromictic lake.</title>
        <authorList>
            <person name="Luedin S.M."/>
            <person name="Pothier J.F."/>
            <person name="Danza F."/>
            <person name="Storelli N."/>
            <person name="Wittwer M."/>
            <person name="Tonolla M."/>
        </authorList>
    </citation>
    <scope>NUCLEOTIDE SEQUENCE [LARGE SCALE GENOMIC DNA]</scope>
    <source>
        <strain evidence="2 3">Cad16T</strain>
    </source>
</reference>
<dbReference type="SUPFAM" id="SSF101898">
    <property type="entry name" value="NHL repeat"/>
    <property type="match status" value="1"/>
</dbReference>
<name>A0A2K8U9F1_9GAMM</name>
<dbReference type="AlphaFoldDB" id="A0A2K8U9F1"/>
<feature type="region of interest" description="Disordered" evidence="1">
    <location>
        <begin position="740"/>
        <end position="765"/>
    </location>
</feature>
<dbReference type="InterPro" id="IPR006521">
    <property type="entry name" value="Tail_protein_I"/>
</dbReference>
<evidence type="ECO:0008006" key="4">
    <source>
        <dbReference type="Google" id="ProtNLM"/>
    </source>
</evidence>
<dbReference type="OrthoDB" id="370073at2"/>
<protein>
    <recommendedName>
        <fullName evidence="4">Phage tail protein</fullName>
    </recommendedName>
</protein>
<evidence type="ECO:0000256" key="1">
    <source>
        <dbReference type="SAM" id="MobiDB-lite"/>
    </source>
</evidence>